<name>A0AAD6EKV3_9POAL</name>
<evidence type="ECO:0000256" key="7">
    <source>
        <dbReference type="ARBA" id="ARBA00023004"/>
    </source>
</evidence>
<evidence type="ECO:0000256" key="3">
    <source>
        <dbReference type="ARBA" id="ARBA00022723"/>
    </source>
</evidence>
<dbReference type="PANTHER" id="PTHR10869:SF194">
    <property type="entry name" value="PROLYL 4-HYDROXYLASE 4-RELATED"/>
    <property type="match status" value="1"/>
</dbReference>
<accession>A0AAD6EKV3</accession>
<reference evidence="10 11" key="1">
    <citation type="journal article" date="2022" name="Cell">
        <title>Repeat-based holocentromeres influence genome architecture and karyotype evolution.</title>
        <authorList>
            <person name="Hofstatter P.G."/>
            <person name="Thangavel G."/>
            <person name="Lux T."/>
            <person name="Neumann P."/>
            <person name="Vondrak T."/>
            <person name="Novak P."/>
            <person name="Zhang M."/>
            <person name="Costa L."/>
            <person name="Castellani M."/>
            <person name="Scott A."/>
            <person name="Toegelov H."/>
            <person name="Fuchs J."/>
            <person name="Mata-Sucre Y."/>
            <person name="Dias Y."/>
            <person name="Vanzela A.L.L."/>
            <person name="Huettel B."/>
            <person name="Almeida C.C.S."/>
            <person name="Simkova H."/>
            <person name="Souza G."/>
            <person name="Pedrosa-Harand A."/>
            <person name="Macas J."/>
            <person name="Mayer K.F.X."/>
            <person name="Houben A."/>
            <person name="Marques A."/>
        </authorList>
    </citation>
    <scope>NUCLEOTIDE SEQUENCE [LARGE SCALE GENOMIC DNA]</scope>
    <source>
        <strain evidence="10">RhyTen1mFocal</strain>
    </source>
</reference>
<dbReference type="InterPro" id="IPR006620">
    <property type="entry name" value="Pro_4_hyd_alph"/>
</dbReference>
<evidence type="ECO:0000256" key="6">
    <source>
        <dbReference type="ARBA" id="ARBA00023002"/>
    </source>
</evidence>
<sequence>MSLFSLLDDYVNTIRGGHRIAAVLMYLQMLRKVAKSELTRSSVADNLSGKSASSEFRTSSGMFINKGNDEIVSAIEDKITAWTFISKENGEDIQVSHYEYGQKYEPILITSLTTLTPFVVAIALPVSLGTFQMLRKEELLHHRGVHVKHETLSECAQRGIAGHALLFFNLLPDATIDPKSLHAGCPVIECEKWSATKWICVASFDKVYRTGGNCTGQNESCAGWAALGECTKNLAYMVGTADLPGFCRRSCNIHCDDAMMA</sequence>
<gene>
    <name evidence="10" type="ORF">LUZ61_017262</name>
</gene>
<dbReference type="EMBL" id="JAMRDG010000002">
    <property type="protein sequence ID" value="KAJ3688098.1"/>
    <property type="molecule type" value="Genomic_DNA"/>
</dbReference>
<dbReference type="GO" id="GO:0004656">
    <property type="term" value="F:procollagen-proline 4-dioxygenase activity"/>
    <property type="evidence" value="ECO:0007669"/>
    <property type="project" value="UniProtKB-EC"/>
</dbReference>
<organism evidence="10 11">
    <name type="scientific">Rhynchospora tenuis</name>
    <dbReference type="NCBI Taxonomy" id="198213"/>
    <lineage>
        <taxon>Eukaryota</taxon>
        <taxon>Viridiplantae</taxon>
        <taxon>Streptophyta</taxon>
        <taxon>Embryophyta</taxon>
        <taxon>Tracheophyta</taxon>
        <taxon>Spermatophyta</taxon>
        <taxon>Magnoliopsida</taxon>
        <taxon>Liliopsida</taxon>
        <taxon>Poales</taxon>
        <taxon>Cyperaceae</taxon>
        <taxon>Cyperoideae</taxon>
        <taxon>Rhynchosporeae</taxon>
        <taxon>Rhynchospora</taxon>
    </lineage>
</organism>
<dbReference type="PANTHER" id="PTHR10869">
    <property type="entry name" value="PROLYL 4-HYDROXYLASE ALPHA SUBUNIT"/>
    <property type="match status" value="1"/>
</dbReference>
<keyword evidence="4" id="KW-0223">Dioxygenase</keyword>
<evidence type="ECO:0000256" key="2">
    <source>
        <dbReference type="ARBA" id="ARBA00004648"/>
    </source>
</evidence>
<evidence type="ECO:0000256" key="8">
    <source>
        <dbReference type="ARBA" id="ARBA00049169"/>
    </source>
</evidence>
<dbReference type="SMART" id="SM00702">
    <property type="entry name" value="P4Hc"/>
    <property type="match status" value="1"/>
</dbReference>
<keyword evidence="5" id="KW-0735">Signal-anchor</keyword>
<keyword evidence="5" id="KW-0812">Transmembrane</keyword>
<dbReference type="GO" id="GO:0031418">
    <property type="term" value="F:L-ascorbic acid binding"/>
    <property type="evidence" value="ECO:0007669"/>
    <property type="project" value="InterPro"/>
</dbReference>
<evidence type="ECO:0000313" key="11">
    <source>
        <dbReference type="Proteomes" id="UP001210211"/>
    </source>
</evidence>
<proteinExistence type="predicted"/>
<comment type="cofactor">
    <cofactor evidence="1">
        <name>L-ascorbate</name>
        <dbReference type="ChEBI" id="CHEBI:38290"/>
    </cofactor>
</comment>
<dbReference type="Gene3D" id="2.60.120.620">
    <property type="entry name" value="q2cbj1_9rhob like domain"/>
    <property type="match status" value="2"/>
</dbReference>
<comment type="subcellular location">
    <subcellularLocation>
        <location evidence="2">Endoplasmic reticulum membrane</location>
        <topology evidence="2">Single-pass type II membrane protein</topology>
    </subcellularLocation>
</comment>
<dbReference type="AlphaFoldDB" id="A0AAD6EKV3"/>
<feature type="domain" description="Prolyl 4-hydroxylase alpha subunit" evidence="9">
    <location>
        <begin position="18"/>
        <end position="200"/>
    </location>
</feature>
<dbReference type="Proteomes" id="UP001210211">
    <property type="component" value="Unassembled WGS sequence"/>
</dbReference>
<evidence type="ECO:0000256" key="5">
    <source>
        <dbReference type="ARBA" id="ARBA00022968"/>
    </source>
</evidence>
<keyword evidence="3" id="KW-0479">Metal-binding</keyword>
<evidence type="ECO:0000256" key="4">
    <source>
        <dbReference type="ARBA" id="ARBA00022964"/>
    </source>
</evidence>
<evidence type="ECO:0000313" key="10">
    <source>
        <dbReference type="EMBL" id="KAJ3688098.1"/>
    </source>
</evidence>
<keyword evidence="11" id="KW-1185">Reference proteome</keyword>
<dbReference type="GO" id="GO:0005506">
    <property type="term" value="F:iron ion binding"/>
    <property type="evidence" value="ECO:0007669"/>
    <property type="project" value="InterPro"/>
</dbReference>
<keyword evidence="7" id="KW-0408">Iron</keyword>
<dbReference type="InterPro" id="IPR045054">
    <property type="entry name" value="P4HA-like"/>
</dbReference>
<dbReference type="GO" id="GO:0005789">
    <property type="term" value="C:endoplasmic reticulum membrane"/>
    <property type="evidence" value="ECO:0007669"/>
    <property type="project" value="UniProtKB-SubCell"/>
</dbReference>
<comment type="catalytic activity">
    <reaction evidence="8">
        <text>L-prolyl-[collagen] + 2-oxoglutarate + O2 = trans-4-hydroxy-L-prolyl-[collagen] + succinate + CO2</text>
        <dbReference type="Rhea" id="RHEA:18945"/>
        <dbReference type="Rhea" id="RHEA-COMP:11676"/>
        <dbReference type="Rhea" id="RHEA-COMP:11680"/>
        <dbReference type="ChEBI" id="CHEBI:15379"/>
        <dbReference type="ChEBI" id="CHEBI:16526"/>
        <dbReference type="ChEBI" id="CHEBI:16810"/>
        <dbReference type="ChEBI" id="CHEBI:30031"/>
        <dbReference type="ChEBI" id="CHEBI:50342"/>
        <dbReference type="ChEBI" id="CHEBI:61965"/>
        <dbReference type="EC" id="1.14.11.2"/>
    </reaction>
</comment>
<protein>
    <recommendedName>
        <fullName evidence="9">Prolyl 4-hydroxylase alpha subunit domain-containing protein</fullName>
    </recommendedName>
</protein>
<comment type="caution">
    <text evidence="10">The sequence shown here is derived from an EMBL/GenBank/DDBJ whole genome shotgun (WGS) entry which is preliminary data.</text>
</comment>
<keyword evidence="6" id="KW-0560">Oxidoreductase</keyword>
<evidence type="ECO:0000259" key="9">
    <source>
        <dbReference type="SMART" id="SM00702"/>
    </source>
</evidence>
<evidence type="ECO:0000256" key="1">
    <source>
        <dbReference type="ARBA" id="ARBA00001961"/>
    </source>
</evidence>